<dbReference type="EMBL" id="KZ506791">
    <property type="protein sequence ID" value="PKU38299.1"/>
    <property type="molecule type" value="Genomic_DNA"/>
</dbReference>
<accession>A0A2I0TWZ1</accession>
<evidence type="ECO:0000313" key="3">
    <source>
        <dbReference type="Proteomes" id="UP000233556"/>
    </source>
</evidence>
<protein>
    <submittedName>
        <fullName evidence="2">Uncharacterized protein</fullName>
    </submittedName>
</protein>
<organism evidence="2 3">
    <name type="scientific">Limosa lapponica baueri</name>
    <dbReference type="NCBI Taxonomy" id="1758121"/>
    <lineage>
        <taxon>Eukaryota</taxon>
        <taxon>Metazoa</taxon>
        <taxon>Chordata</taxon>
        <taxon>Craniata</taxon>
        <taxon>Vertebrata</taxon>
        <taxon>Euteleostomi</taxon>
        <taxon>Archelosauria</taxon>
        <taxon>Archosauria</taxon>
        <taxon>Dinosauria</taxon>
        <taxon>Saurischia</taxon>
        <taxon>Theropoda</taxon>
        <taxon>Coelurosauria</taxon>
        <taxon>Aves</taxon>
        <taxon>Neognathae</taxon>
        <taxon>Neoaves</taxon>
        <taxon>Charadriiformes</taxon>
        <taxon>Scolopacidae</taxon>
        <taxon>Limosa</taxon>
    </lineage>
</organism>
<gene>
    <name evidence="2" type="ORF">llap_11399</name>
</gene>
<reference evidence="3" key="2">
    <citation type="submission" date="2017-12" db="EMBL/GenBank/DDBJ databases">
        <title>Genome sequence of the Bar-tailed Godwit (Limosa lapponica baueri).</title>
        <authorList>
            <person name="Lima N.C.B."/>
            <person name="Parody-Merino A.M."/>
            <person name="Battley P.F."/>
            <person name="Fidler A.E."/>
            <person name="Prosdocimi F."/>
        </authorList>
    </citation>
    <scope>NUCLEOTIDE SEQUENCE [LARGE SCALE GENOMIC DNA]</scope>
</reference>
<evidence type="ECO:0000313" key="2">
    <source>
        <dbReference type="EMBL" id="PKU38299.1"/>
    </source>
</evidence>
<dbReference type="Proteomes" id="UP000233556">
    <property type="component" value="Unassembled WGS sequence"/>
</dbReference>
<dbReference type="AlphaFoldDB" id="A0A2I0TWZ1"/>
<feature type="region of interest" description="Disordered" evidence="1">
    <location>
        <begin position="32"/>
        <end position="84"/>
    </location>
</feature>
<keyword evidence="3" id="KW-1185">Reference proteome</keyword>
<evidence type="ECO:0000256" key="1">
    <source>
        <dbReference type="SAM" id="MobiDB-lite"/>
    </source>
</evidence>
<reference evidence="3" key="1">
    <citation type="submission" date="2017-11" db="EMBL/GenBank/DDBJ databases">
        <authorList>
            <person name="Lima N.C."/>
            <person name="Parody-Merino A.M."/>
            <person name="Battley P.F."/>
            <person name="Fidler A.E."/>
            <person name="Prosdocimi F."/>
        </authorList>
    </citation>
    <scope>NUCLEOTIDE SEQUENCE [LARGE SCALE GENOMIC DNA]</scope>
</reference>
<proteinExistence type="predicted"/>
<name>A0A2I0TWZ1_LIMLA</name>
<sequence>MCLWSWAKSCDKNFQWPSPLCLQREGLPRLDATSSKGDTLKKEKGLSCPSNNKSTAGARITLSRKAQKRGFVQPSITHKRNPAKVPFPCASSGNIKALKAEGNNYTAHKESKSEIRITG</sequence>